<evidence type="ECO:0000256" key="3">
    <source>
        <dbReference type="ARBA" id="ARBA00022989"/>
    </source>
</evidence>
<feature type="transmembrane region" description="Helical" evidence="5">
    <location>
        <begin position="32"/>
        <end position="51"/>
    </location>
</feature>
<feature type="transmembrane region" description="Helical" evidence="5">
    <location>
        <begin position="188"/>
        <end position="211"/>
    </location>
</feature>
<dbReference type="InterPro" id="IPR017452">
    <property type="entry name" value="GPCR_Rhodpsn_7TM"/>
</dbReference>
<dbReference type="Gene3D" id="1.20.1070.10">
    <property type="entry name" value="Rhodopsin 7-helix transmembrane proteins"/>
    <property type="match status" value="1"/>
</dbReference>
<dbReference type="Proteomes" id="UP000695022">
    <property type="component" value="Unplaced"/>
</dbReference>
<evidence type="ECO:0000256" key="1">
    <source>
        <dbReference type="ARBA" id="ARBA00004370"/>
    </source>
</evidence>
<gene>
    <name evidence="8" type="primary">LOC106818663</name>
</gene>
<keyword evidence="7" id="KW-1185">Reference proteome</keyword>
<evidence type="ECO:0000259" key="6">
    <source>
        <dbReference type="PROSITE" id="PS50262"/>
    </source>
</evidence>
<sequence length="321" mass="34905">MEPVAMVTSAVTIHFLCSDNDCDDTMTSSDQLMTVFTGIIFPIFCGVNIVGNSINVGVFTRMGAGPCRLLLRALAVAEATHGACFLAQKLLLAYCGATCVPCLVIGAEKVGDLAFYTANYIVVGVSVFRCIAIVAPLRMRVLCTLERARHVIVASAICAAVKEIPYWVRIVYPYDPTLRVLEPINQTLGRLLPCAAVAATTGVAVVSYRRLRGQLGVALRQRRRHRADDHVVRMLLVLLAIFVVTNVYCAALILLRIYDVQAVAPLLFTEPIAIGVNSCVNFFLYVAMMPDYRAALRASAPLLLAYVPVGHAWSENLRAAN</sequence>
<organism evidence="7 8">
    <name type="scientific">Priapulus caudatus</name>
    <name type="common">Priapulid worm</name>
    <dbReference type="NCBI Taxonomy" id="37621"/>
    <lineage>
        <taxon>Eukaryota</taxon>
        <taxon>Metazoa</taxon>
        <taxon>Ecdysozoa</taxon>
        <taxon>Scalidophora</taxon>
        <taxon>Priapulida</taxon>
        <taxon>Priapulimorpha</taxon>
        <taxon>Priapulimorphida</taxon>
        <taxon>Priapulidae</taxon>
        <taxon>Priapulus</taxon>
    </lineage>
</organism>
<evidence type="ECO:0000256" key="5">
    <source>
        <dbReference type="SAM" id="Phobius"/>
    </source>
</evidence>
<dbReference type="SUPFAM" id="SSF81321">
    <property type="entry name" value="Family A G protein-coupled receptor-like"/>
    <property type="match status" value="1"/>
</dbReference>
<reference evidence="8" key="1">
    <citation type="submission" date="2025-08" db="UniProtKB">
        <authorList>
            <consortium name="RefSeq"/>
        </authorList>
    </citation>
    <scope>IDENTIFICATION</scope>
</reference>
<feature type="transmembrane region" description="Helical" evidence="5">
    <location>
        <begin position="264"/>
        <end position="287"/>
    </location>
</feature>
<dbReference type="RefSeq" id="XP_014678836.1">
    <property type="nucleotide sequence ID" value="XM_014823350.1"/>
</dbReference>
<evidence type="ECO:0000256" key="4">
    <source>
        <dbReference type="ARBA" id="ARBA00023136"/>
    </source>
</evidence>
<dbReference type="GeneID" id="106818663"/>
<protein>
    <submittedName>
        <fullName evidence="8">Uncharacterized protein LOC106818663</fullName>
    </submittedName>
</protein>
<feature type="transmembrane region" description="Helical" evidence="5">
    <location>
        <begin position="149"/>
        <end position="168"/>
    </location>
</feature>
<feature type="transmembrane region" description="Helical" evidence="5">
    <location>
        <begin position="113"/>
        <end position="137"/>
    </location>
</feature>
<name>A0ABM1F315_PRICU</name>
<keyword evidence="2 5" id="KW-0812">Transmembrane</keyword>
<keyword evidence="4 5" id="KW-0472">Membrane</keyword>
<comment type="subcellular location">
    <subcellularLocation>
        <location evidence="1">Membrane</location>
    </subcellularLocation>
</comment>
<feature type="domain" description="G-protein coupled receptors family 1 profile" evidence="6">
    <location>
        <begin position="113"/>
        <end position="285"/>
    </location>
</feature>
<evidence type="ECO:0000313" key="8">
    <source>
        <dbReference type="RefSeq" id="XP_014678836.1"/>
    </source>
</evidence>
<dbReference type="PANTHER" id="PTHR46641">
    <property type="entry name" value="FMRFAMIDE RECEPTOR-RELATED"/>
    <property type="match status" value="1"/>
</dbReference>
<feature type="transmembrane region" description="Helical" evidence="5">
    <location>
        <begin position="232"/>
        <end position="258"/>
    </location>
</feature>
<dbReference type="PANTHER" id="PTHR46641:SF2">
    <property type="entry name" value="FMRFAMIDE RECEPTOR"/>
    <property type="match status" value="1"/>
</dbReference>
<keyword evidence="3 5" id="KW-1133">Transmembrane helix</keyword>
<feature type="transmembrane region" description="Helical" evidence="5">
    <location>
        <begin position="90"/>
        <end position="107"/>
    </location>
</feature>
<dbReference type="InterPro" id="IPR052954">
    <property type="entry name" value="GPCR-Ligand_Int"/>
</dbReference>
<evidence type="ECO:0000313" key="7">
    <source>
        <dbReference type="Proteomes" id="UP000695022"/>
    </source>
</evidence>
<evidence type="ECO:0000256" key="2">
    <source>
        <dbReference type="ARBA" id="ARBA00022692"/>
    </source>
</evidence>
<proteinExistence type="predicted"/>
<accession>A0ABM1F315</accession>
<dbReference type="PROSITE" id="PS50262">
    <property type="entry name" value="G_PROTEIN_RECEP_F1_2"/>
    <property type="match status" value="1"/>
</dbReference>